<organism evidence="2 3">
    <name type="scientific">Catalinimonas alkaloidigena</name>
    <dbReference type="NCBI Taxonomy" id="1075417"/>
    <lineage>
        <taxon>Bacteria</taxon>
        <taxon>Pseudomonadati</taxon>
        <taxon>Bacteroidota</taxon>
        <taxon>Cytophagia</taxon>
        <taxon>Cytophagales</taxon>
        <taxon>Catalimonadaceae</taxon>
        <taxon>Catalinimonas</taxon>
    </lineage>
</organism>
<gene>
    <name evidence="2" type="ORF">SAMN05421823_10362</name>
</gene>
<reference evidence="2 3" key="1">
    <citation type="submission" date="2016-10" db="EMBL/GenBank/DDBJ databases">
        <authorList>
            <person name="de Groot N.N."/>
        </authorList>
    </citation>
    <scope>NUCLEOTIDE SEQUENCE [LARGE SCALE GENOMIC DNA]</scope>
    <source>
        <strain evidence="2 3">DSM 25186</strain>
    </source>
</reference>
<name>A0A1G9DBA9_9BACT</name>
<feature type="region of interest" description="Disordered" evidence="1">
    <location>
        <begin position="64"/>
        <end position="84"/>
    </location>
</feature>
<sequence length="127" mass="13729">MLLAWMILMAHSLFPHVHTTHKTRIVTQTVSAEAGLGSLLGGVFWLDEGPQHLENYQPSDFQSEVAATAADQPTPPRADFALPNLPGQRLLPPAHAPPAQPSYAAYVPTAYFFLFCSATPLRAPPVA</sequence>
<protein>
    <submittedName>
        <fullName evidence="2">Uncharacterized protein</fullName>
    </submittedName>
</protein>
<evidence type="ECO:0000256" key="1">
    <source>
        <dbReference type="SAM" id="MobiDB-lite"/>
    </source>
</evidence>
<accession>A0A1G9DBA9</accession>
<evidence type="ECO:0000313" key="3">
    <source>
        <dbReference type="Proteomes" id="UP000198510"/>
    </source>
</evidence>
<dbReference type="Proteomes" id="UP000198510">
    <property type="component" value="Unassembled WGS sequence"/>
</dbReference>
<keyword evidence="3" id="KW-1185">Reference proteome</keyword>
<proteinExistence type="predicted"/>
<evidence type="ECO:0000313" key="2">
    <source>
        <dbReference type="EMBL" id="SDK61150.1"/>
    </source>
</evidence>
<dbReference type="EMBL" id="FNFO01000003">
    <property type="protein sequence ID" value="SDK61150.1"/>
    <property type="molecule type" value="Genomic_DNA"/>
</dbReference>
<dbReference type="STRING" id="1075417.SAMN05421823_10362"/>
<dbReference type="AlphaFoldDB" id="A0A1G9DBA9"/>